<dbReference type="AlphaFoldDB" id="A0A142LX35"/>
<dbReference type="SUPFAM" id="SSF56672">
    <property type="entry name" value="DNA/RNA polymerases"/>
    <property type="match status" value="1"/>
</dbReference>
<dbReference type="CDD" id="cd09077">
    <property type="entry name" value="R1-I-EN"/>
    <property type="match status" value="1"/>
</dbReference>
<dbReference type="GO" id="GO:0003824">
    <property type="term" value="F:catalytic activity"/>
    <property type="evidence" value="ECO:0007669"/>
    <property type="project" value="InterPro"/>
</dbReference>
<reference evidence="2" key="2">
    <citation type="submission" date="2016-01" db="EMBL/GenBank/DDBJ databases">
        <authorList>
            <person name="Oliw E.H."/>
        </authorList>
    </citation>
    <scope>NUCLEOTIDE SEQUENCE</scope>
</reference>
<accession>A0A142LX35</accession>
<dbReference type="Pfam" id="PF00078">
    <property type="entry name" value="RVT_1"/>
    <property type="match status" value="1"/>
</dbReference>
<evidence type="ECO:0000313" key="2">
    <source>
        <dbReference type="EMBL" id="AMS38361.1"/>
    </source>
</evidence>
<dbReference type="CDD" id="cd01650">
    <property type="entry name" value="RT_nLTR_like"/>
    <property type="match status" value="1"/>
</dbReference>
<dbReference type="OrthoDB" id="8036339at2759"/>
<protein>
    <recommendedName>
        <fullName evidence="1">Reverse transcriptase domain-containing protein</fullName>
    </recommendedName>
</protein>
<dbReference type="SUPFAM" id="SSF56219">
    <property type="entry name" value="DNase I-like"/>
    <property type="match status" value="1"/>
</dbReference>
<name>A0A142LX35_BACRY</name>
<sequence length="1021" mass="116011">MGGIIQLNCQGSYAVMCELGGCMVEGGCSIALLQEPYATNGVVRGLPGGFKVFTDLRANAAIVVNNPRYDCVVVDSSQLGICVAIEGEFGRMIVASLYCKYSEPLEPYLGYMDKLLLLASSSPFILGLDANASSSMWFSKVSRHSSGYQSHSRGEALSEWVVAKSLHILNEPSEWYTFDGPGGVSDIDVTLMNEAASRAFSVRWEVKGGWGLSDHNLIQIMVTPRSPPSPYESPLRRWRTTGTDWNQYGLSVREAVSCIPLSEFEELGVDEQIARLYEVVWGVNDRVFRRYDCSKVSKIKWWTRELTLKRRTVRRLRRKFQRARRSNSDRLSQLRYEFSCADREYKEMLVKIKEEEWRSFVRENRNDPWGQVYRICRGRRREDITSLRVGDTLLSSWRECAGVLLGAFFPRSEVQVPQAQEVPVPPLDDGELGYAFGLVRSKRSPGFDGLNGEMCKSLWKFIPEYLEAIYDKCVWEGYFPREWKSARVVPLLKSPDKIRSDPRSYRGISLLPVLGKVLERVMVERLQELTRGMWSDRQFGFRKGRSIEDAWFYVQNVVRENVNKYVLGIFVDFKGAFDYLSWDRVVQRLEELGCPEITLWRSYFSDRKASLVGMNGSVEIGVVRGCPQGSICGPYIWNLMMDTLLGQLEPLCKCCAYADDLLLMVEGRSRSELERAGGDLLEIVNSWGLGVGVDISMEKTVAMLLKGRLSPVRPPIVRVNGVSIRYVTQVKYLGLTMSERMCFTPHLANVKERLQATVGKIRRILRSDWGLGRRAVRTIYRGLFVACATYGAPVWWETATTVWGSQKLLSIQRCMMLACLPVCRTVSTDAMQVLLGAPPLDLIVIQRAVAFRLRRGLSVSLLRNDWISDDDVEREGYLGSKRLLDDRVRCRWQERWDNSPNGRVTYEYIRDVGFVEDNPDFRFCLSLGFLLTGHGPLNAFLHQRHLSDTSGCFCGAGLENWSHLIAECPMYSDIRDLGGMGISWTDGRLDVSGVISTSRNTEQLGSFARELFKRRRRLAGN</sequence>
<dbReference type="EMBL" id="KU543678">
    <property type="protein sequence ID" value="AMS38361.1"/>
    <property type="molecule type" value="Genomic_DNA"/>
</dbReference>
<dbReference type="Gene3D" id="3.60.10.10">
    <property type="entry name" value="Endonuclease/exonuclease/phosphatase"/>
    <property type="match status" value="1"/>
</dbReference>
<dbReference type="Pfam" id="PF14529">
    <property type="entry name" value="Exo_endo_phos_2"/>
    <property type="match status" value="1"/>
</dbReference>
<dbReference type="InterPro" id="IPR043502">
    <property type="entry name" value="DNA/RNA_pol_sf"/>
</dbReference>
<dbReference type="PANTHER" id="PTHR19446">
    <property type="entry name" value="REVERSE TRANSCRIPTASES"/>
    <property type="match status" value="1"/>
</dbReference>
<dbReference type="InterPro" id="IPR000477">
    <property type="entry name" value="RT_dom"/>
</dbReference>
<dbReference type="InterPro" id="IPR036691">
    <property type="entry name" value="Endo/exonu/phosph_ase_sf"/>
</dbReference>
<feature type="domain" description="Reverse transcriptase" evidence="1">
    <location>
        <begin position="472"/>
        <end position="737"/>
    </location>
</feature>
<dbReference type="GO" id="GO:0071897">
    <property type="term" value="P:DNA biosynthetic process"/>
    <property type="evidence" value="ECO:0007669"/>
    <property type="project" value="UniProtKB-ARBA"/>
</dbReference>
<organism evidence="2">
    <name type="scientific">Bactrocera tryoni</name>
    <name type="common">Queensland fruit fly</name>
    <name type="synonym">Tephritis tryoni</name>
    <dbReference type="NCBI Taxonomy" id="59916"/>
    <lineage>
        <taxon>Eukaryota</taxon>
        <taxon>Metazoa</taxon>
        <taxon>Ecdysozoa</taxon>
        <taxon>Arthropoda</taxon>
        <taxon>Hexapoda</taxon>
        <taxon>Insecta</taxon>
        <taxon>Pterygota</taxon>
        <taxon>Neoptera</taxon>
        <taxon>Endopterygota</taxon>
        <taxon>Diptera</taxon>
        <taxon>Brachycera</taxon>
        <taxon>Muscomorpha</taxon>
        <taxon>Tephritoidea</taxon>
        <taxon>Tephritidae</taxon>
        <taxon>Bactrocera</taxon>
        <taxon>Bactrocera</taxon>
    </lineage>
</organism>
<reference evidence="2" key="1">
    <citation type="journal article" date="2014" name="BMC Genomics">
        <title>The draft genome of the pest tephritid fruit fly Bactrocera tryoni: resources for the genomic analysis of hybridising species.</title>
        <authorList>
            <person name="Gilchrist A.S."/>
            <person name="Shearman D.C."/>
            <person name="Frommer M."/>
            <person name="Raphael K.A."/>
            <person name="Deshpande N.P."/>
            <person name="Wilkins M.R."/>
            <person name="Sherwin W.B."/>
            <person name="Sved J.A."/>
        </authorList>
    </citation>
    <scope>NUCLEOTIDE SEQUENCE</scope>
</reference>
<dbReference type="PROSITE" id="PS50878">
    <property type="entry name" value="RT_POL"/>
    <property type="match status" value="1"/>
</dbReference>
<evidence type="ECO:0000259" key="1">
    <source>
        <dbReference type="PROSITE" id="PS50878"/>
    </source>
</evidence>
<dbReference type="InterPro" id="IPR005135">
    <property type="entry name" value="Endo/exonuclease/phosphatase"/>
</dbReference>
<proteinExistence type="predicted"/>